<reference evidence="6 7" key="1">
    <citation type="submission" date="2020-06" db="EMBL/GenBank/DDBJ databases">
        <title>Sulfitobacter algicola sp. nov., isolated from green algae.</title>
        <authorList>
            <person name="Wang C."/>
        </authorList>
    </citation>
    <scope>NUCLEOTIDE SEQUENCE [LARGE SCALE GENOMIC DNA]</scope>
    <source>
        <strain evidence="6 7">1151</strain>
    </source>
</reference>
<name>A0ABX2IUL7_9RHOB</name>
<keyword evidence="2" id="KW-0805">Transcription regulation</keyword>
<accession>A0ABX2IUL7</accession>
<evidence type="ECO:0000259" key="5">
    <source>
        <dbReference type="PROSITE" id="PS50931"/>
    </source>
</evidence>
<dbReference type="Gene3D" id="3.40.190.290">
    <property type="match status" value="1"/>
</dbReference>
<proteinExistence type="inferred from homology"/>
<evidence type="ECO:0000256" key="3">
    <source>
        <dbReference type="ARBA" id="ARBA00023125"/>
    </source>
</evidence>
<dbReference type="PRINTS" id="PR00039">
    <property type="entry name" value="HTHLYSR"/>
</dbReference>
<comment type="caution">
    <text evidence="6">The sequence shown here is derived from an EMBL/GenBank/DDBJ whole genome shotgun (WGS) entry which is preliminary data.</text>
</comment>
<dbReference type="Gene3D" id="1.10.10.10">
    <property type="entry name" value="Winged helix-like DNA-binding domain superfamily/Winged helix DNA-binding domain"/>
    <property type="match status" value="1"/>
</dbReference>
<comment type="similarity">
    <text evidence="1">Belongs to the LysR transcriptional regulatory family.</text>
</comment>
<gene>
    <name evidence="6" type="ORF">HRQ87_12920</name>
</gene>
<evidence type="ECO:0000256" key="2">
    <source>
        <dbReference type="ARBA" id="ARBA00023015"/>
    </source>
</evidence>
<dbReference type="InterPro" id="IPR050950">
    <property type="entry name" value="HTH-type_LysR_regulators"/>
</dbReference>
<dbReference type="Pfam" id="PF00126">
    <property type="entry name" value="HTH_1"/>
    <property type="match status" value="1"/>
</dbReference>
<dbReference type="InterPro" id="IPR005119">
    <property type="entry name" value="LysR_subst-bd"/>
</dbReference>
<sequence length="304" mass="34141">MNLKSLKVFALVMEEGTLARAADRINLSQSAASRLLQILEEEFSIVLFRRDKKRLIPTPIGERFYPEALRILAQVDQIPDFFAQMRSDAPEALRLICHPRIVNGLVLPAIVRFAQVEPNTPVKLEIYPRRDLGRRIMNDRYDFGISTLPLPVDTIRPNVLGTTELRVALHKDHSLAQRDVLGPVDIKDLPYIALDDTTVIRRIVDRAMDRANAQLSIKHEVSAGSAAYRLVQSKLGFTFADPVALDPEVAPDIALVPWQYKMAVPFGYFLPPKRDRHPEAAAFAKVLQDIFDAKISGAKTAETN</sequence>
<dbReference type="SUPFAM" id="SSF46785">
    <property type="entry name" value="Winged helix' DNA-binding domain"/>
    <property type="match status" value="1"/>
</dbReference>
<keyword evidence="7" id="KW-1185">Reference proteome</keyword>
<evidence type="ECO:0000256" key="4">
    <source>
        <dbReference type="ARBA" id="ARBA00023163"/>
    </source>
</evidence>
<dbReference type="SUPFAM" id="SSF53850">
    <property type="entry name" value="Periplasmic binding protein-like II"/>
    <property type="match status" value="1"/>
</dbReference>
<protein>
    <submittedName>
        <fullName evidence="6">LysR family transcriptional regulator</fullName>
    </submittedName>
</protein>
<keyword evidence="4" id="KW-0804">Transcription</keyword>
<dbReference type="PROSITE" id="PS50931">
    <property type="entry name" value="HTH_LYSR"/>
    <property type="match status" value="1"/>
</dbReference>
<feature type="domain" description="HTH lysR-type" evidence="5">
    <location>
        <begin position="1"/>
        <end position="58"/>
    </location>
</feature>
<evidence type="ECO:0000313" key="6">
    <source>
        <dbReference type="EMBL" id="NSX55706.1"/>
    </source>
</evidence>
<evidence type="ECO:0000256" key="1">
    <source>
        <dbReference type="ARBA" id="ARBA00009437"/>
    </source>
</evidence>
<dbReference type="EMBL" id="JABUFE010000007">
    <property type="protein sequence ID" value="NSX55706.1"/>
    <property type="molecule type" value="Genomic_DNA"/>
</dbReference>
<dbReference type="Pfam" id="PF03466">
    <property type="entry name" value="LysR_substrate"/>
    <property type="match status" value="1"/>
</dbReference>
<organism evidence="6 7">
    <name type="scientific">Parasulfitobacter algicola</name>
    <dbReference type="NCBI Taxonomy" id="2614809"/>
    <lineage>
        <taxon>Bacteria</taxon>
        <taxon>Pseudomonadati</taxon>
        <taxon>Pseudomonadota</taxon>
        <taxon>Alphaproteobacteria</taxon>
        <taxon>Rhodobacterales</taxon>
        <taxon>Roseobacteraceae</taxon>
        <taxon>Parasulfitobacter</taxon>
    </lineage>
</organism>
<keyword evidence="3" id="KW-0238">DNA-binding</keyword>
<evidence type="ECO:0000313" key="7">
    <source>
        <dbReference type="Proteomes" id="UP000777935"/>
    </source>
</evidence>
<dbReference type="InterPro" id="IPR036390">
    <property type="entry name" value="WH_DNA-bd_sf"/>
</dbReference>
<dbReference type="InterPro" id="IPR000847">
    <property type="entry name" value="LysR_HTH_N"/>
</dbReference>
<dbReference type="RefSeq" id="WP_174138850.1">
    <property type="nucleotide sequence ID" value="NZ_JABUFE010000007.1"/>
</dbReference>
<dbReference type="PANTHER" id="PTHR30419">
    <property type="entry name" value="HTH-TYPE TRANSCRIPTIONAL REGULATOR YBHD"/>
    <property type="match status" value="1"/>
</dbReference>
<dbReference type="Proteomes" id="UP000777935">
    <property type="component" value="Unassembled WGS sequence"/>
</dbReference>
<dbReference type="InterPro" id="IPR036388">
    <property type="entry name" value="WH-like_DNA-bd_sf"/>
</dbReference>